<organism evidence="1 2">
    <name type="scientific">Brassica cretica</name>
    <name type="common">Mustard</name>
    <dbReference type="NCBI Taxonomy" id="69181"/>
    <lineage>
        <taxon>Eukaryota</taxon>
        <taxon>Viridiplantae</taxon>
        <taxon>Streptophyta</taxon>
        <taxon>Embryophyta</taxon>
        <taxon>Tracheophyta</taxon>
        <taxon>Spermatophyta</taxon>
        <taxon>Magnoliopsida</taxon>
        <taxon>eudicotyledons</taxon>
        <taxon>Gunneridae</taxon>
        <taxon>Pentapetalae</taxon>
        <taxon>rosids</taxon>
        <taxon>malvids</taxon>
        <taxon>Brassicales</taxon>
        <taxon>Brassicaceae</taxon>
        <taxon>Brassiceae</taxon>
        <taxon>Brassica</taxon>
    </lineage>
</organism>
<dbReference type="AlphaFoldDB" id="A0A8S9QGY1"/>
<evidence type="ECO:0000313" key="2">
    <source>
        <dbReference type="Proteomes" id="UP000712600"/>
    </source>
</evidence>
<gene>
    <name evidence="1" type="ORF">F2Q69_00024398</name>
</gene>
<name>A0A8S9QGY1_BRACR</name>
<protein>
    <submittedName>
        <fullName evidence="1">Uncharacterized protein</fullName>
    </submittedName>
</protein>
<proteinExistence type="predicted"/>
<sequence length="93" mass="10584">MGGEWYSLKLIQMMKLALQLFRKLKKWLIVCLHDGSLAIWILSMASPLILDLLNIVNLDSGELLAVKQFDSYDVFFVGECGHEAQRNVTVVFP</sequence>
<evidence type="ECO:0000313" key="1">
    <source>
        <dbReference type="EMBL" id="KAF3539203.1"/>
    </source>
</evidence>
<dbReference type="EMBL" id="QGKX02001290">
    <property type="protein sequence ID" value="KAF3539203.1"/>
    <property type="molecule type" value="Genomic_DNA"/>
</dbReference>
<dbReference type="Proteomes" id="UP000712600">
    <property type="component" value="Unassembled WGS sequence"/>
</dbReference>
<comment type="caution">
    <text evidence="1">The sequence shown here is derived from an EMBL/GenBank/DDBJ whole genome shotgun (WGS) entry which is preliminary data.</text>
</comment>
<reference evidence="1" key="1">
    <citation type="submission" date="2019-12" db="EMBL/GenBank/DDBJ databases">
        <title>Genome sequencing and annotation of Brassica cretica.</title>
        <authorList>
            <person name="Studholme D.J."/>
            <person name="Sarris P."/>
        </authorList>
    </citation>
    <scope>NUCLEOTIDE SEQUENCE</scope>
    <source>
        <strain evidence="1">PFS-109/04</strain>
        <tissue evidence="1">Leaf</tissue>
    </source>
</reference>
<accession>A0A8S9QGY1</accession>